<dbReference type="SUPFAM" id="SSF161098">
    <property type="entry name" value="MetI-like"/>
    <property type="match status" value="1"/>
</dbReference>
<evidence type="ECO:0000256" key="6">
    <source>
        <dbReference type="SAM" id="Phobius"/>
    </source>
</evidence>
<evidence type="ECO:0008006" key="8">
    <source>
        <dbReference type="Google" id="ProtNLM"/>
    </source>
</evidence>
<dbReference type="PANTHER" id="PTHR43386:SF1">
    <property type="entry name" value="D,D-DIPEPTIDE TRANSPORT SYSTEM PERMEASE PROTEIN DDPC-RELATED"/>
    <property type="match status" value="1"/>
</dbReference>
<evidence type="ECO:0000313" key="7">
    <source>
        <dbReference type="EMBL" id="KKL57968.1"/>
    </source>
</evidence>
<keyword evidence="5 6" id="KW-0472">Membrane</keyword>
<keyword evidence="3 6" id="KW-0812">Transmembrane</keyword>
<keyword evidence="2" id="KW-0813">Transport</keyword>
<dbReference type="InterPro" id="IPR050366">
    <property type="entry name" value="BP-dependent_transpt_permease"/>
</dbReference>
<feature type="transmembrane region" description="Helical" evidence="6">
    <location>
        <begin position="40"/>
        <end position="58"/>
    </location>
</feature>
<feature type="transmembrane region" description="Helical" evidence="6">
    <location>
        <begin position="132"/>
        <end position="156"/>
    </location>
</feature>
<evidence type="ECO:0000256" key="3">
    <source>
        <dbReference type="ARBA" id="ARBA00022692"/>
    </source>
</evidence>
<proteinExistence type="predicted"/>
<reference evidence="7" key="1">
    <citation type="journal article" date="2015" name="Nature">
        <title>Complex archaea that bridge the gap between prokaryotes and eukaryotes.</title>
        <authorList>
            <person name="Spang A."/>
            <person name="Saw J.H."/>
            <person name="Jorgensen S.L."/>
            <person name="Zaremba-Niedzwiedzka K."/>
            <person name="Martijn J."/>
            <person name="Lind A.E."/>
            <person name="van Eijk R."/>
            <person name="Schleper C."/>
            <person name="Guy L."/>
            <person name="Ettema T.J."/>
        </authorList>
    </citation>
    <scope>NUCLEOTIDE SEQUENCE</scope>
</reference>
<dbReference type="GO" id="GO:0005886">
    <property type="term" value="C:plasma membrane"/>
    <property type="evidence" value="ECO:0007669"/>
    <property type="project" value="UniProtKB-SubCell"/>
</dbReference>
<sequence>MQAEDQQAQPAVLAAPDEWTLPKRPSVASNIWKFIRRKPLGAFGVLLVLVMLAMTLGTPKAEFGAPALPSRPLGFELGQPWLARYDAETIFRDAETGRIAQYFNPSADHWLGTDRGGRDTYSRMVFAARRSLFIGIWALAFATIVGTTVGVLSAYFRGWFDTMIQRLMDSFQAF</sequence>
<evidence type="ECO:0000256" key="1">
    <source>
        <dbReference type="ARBA" id="ARBA00004651"/>
    </source>
</evidence>
<feature type="non-terminal residue" evidence="7">
    <location>
        <position position="174"/>
    </location>
</feature>
<evidence type="ECO:0000256" key="2">
    <source>
        <dbReference type="ARBA" id="ARBA00022448"/>
    </source>
</evidence>
<keyword evidence="4 6" id="KW-1133">Transmembrane helix</keyword>
<protein>
    <recommendedName>
        <fullName evidence="8">Oligopeptide transport permease C-like N-terminal domain-containing protein</fullName>
    </recommendedName>
</protein>
<dbReference type="AlphaFoldDB" id="A0A0F9D8D4"/>
<evidence type="ECO:0000256" key="5">
    <source>
        <dbReference type="ARBA" id="ARBA00023136"/>
    </source>
</evidence>
<comment type="subcellular location">
    <subcellularLocation>
        <location evidence="1">Cell membrane</location>
        <topology evidence="1">Multi-pass membrane protein</topology>
    </subcellularLocation>
</comment>
<name>A0A0F9D8D4_9ZZZZ</name>
<dbReference type="EMBL" id="LAZR01029980">
    <property type="protein sequence ID" value="KKL57968.1"/>
    <property type="molecule type" value="Genomic_DNA"/>
</dbReference>
<accession>A0A0F9D8D4</accession>
<gene>
    <name evidence="7" type="ORF">LCGC14_2230110</name>
</gene>
<dbReference type="InterPro" id="IPR035906">
    <property type="entry name" value="MetI-like_sf"/>
</dbReference>
<comment type="caution">
    <text evidence="7">The sequence shown here is derived from an EMBL/GenBank/DDBJ whole genome shotgun (WGS) entry which is preliminary data.</text>
</comment>
<organism evidence="7">
    <name type="scientific">marine sediment metagenome</name>
    <dbReference type="NCBI Taxonomy" id="412755"/>
    <lineage>
        <taxon>unclassified sequences</taxon>
        <taxon>metagenomes</taxon>
        <taxon>ecological metagenomes</taxon>
    </lineage>
</organism>
<evidence type="ECO:0000256" key="4">
    <source>
        <dbReference type="ARBA" id="ARBA00022989"/>
    </source>
</evidence>
<dbReference type="PANTHER" id="PTHR43386">
    <property type="entry name" value="OLIGOPEPTIDE TRANSPORT SYSTEM PERMEASE PROTEIN APPC"/>
    <property type="match status" value="1"/>
</dbReference>